<evidence type="ECO:0000256" key="6">
    <source>
        <dbReference type="HAMAP-Rule" id="MF_00313"/>
    </source>
</evidence>
<evidence type="ECO:0000313" key="8">
    <source>
        <dbReference type="Proteomes" id="UP000199423"/>
    </source>
</evidence>
<comment type="catalytic activity">
    <reaction evidence="5 6">
        <text>L-glutamine + H2O = L-glutamate + NH4(+)</text>
        <dbReference type="Rhea" id="RHEA:15889"/>
        <dbReference type="ChEBI" id="CHEBI:15377"/>
        <dbReference type="ChEBI" id="CHEBI:28938"/>
        <dbReference type="ChEBI" id="CHEBI:29985"/>
        <dbReference type="ChEBI" id="CHEBI:58359"/>
        <dbReference type="EC" id="3.5.1.2"/>
    </reaction>
</comment>
<evidence type="ECO:0000256" key="3">
    <source>
        <dbReference type="ARBA" id="ARBA00012918"/>
    </source>
</evidence>
<dbReference type="InterPro" id="IPR012338">
    <property type="entry name" value="Beta-lactam/transpept-like"/>
</dbReference>
<dbReference type="STRING" id="51670.SAMN04488557_1258"/>
<proteinExistence type="inferred from homology"/>
<sequence length="354" mass="37723">MENAISSGGTIAEPEVVKATSVDAVPNPTSQVDQMLAYVYEQTRPITHGVLADYIPELSKVPADSFGIAVATTKGKLHKVGDADVEFTIQSTSKALTYCMALELVGRKEVLSRAGVEPSGDPFNAIEFSPETRRPFNPMVNAGAIAISGLLRDILGEQKAFDLVLDRFSRAAGRQLSLNESVYRSEAATGHRNRAIGHLLLSVGAMTEPVEPVLDLYFKQCSVMVTATDLARIGATIANLGVNPVTNEQVFDIDAVRDTQSVMFTCGMYDYSGGWAYEVGIPAKSGVGGGILGVVNRQIGIGTYSPRLDSNGNSVRGVASYRMMSDSLGLHSFDLTNTGSGFVSSFFTSDTAEN</sequence>
<feature type="binding site" evidence="6">
    <location>
        <position position="269"/>
    </location>
    <ligand>
        <name>substrate</name>
    </ligand>
</feature>
<dbReference type="AlphaFoldDB" id="A0A1I7N4E3"/>
<evidence type="ECO:0000256" key="1">
    <source>
        <dbReference type="ARBA" id="ARBA00011076"/>
    </source>
</evidence>
<organism evidence="7 8">
    <name type="scientific">Hyphomicrobium facile</name>
    <dbReference type="NCBI Taxonomy" id="51670"/>
    <lineage>
        <taxon>Bacteria</taxon>
        <taxon>Pseudomonadati</taxon>
        <taxon>Pseudomonadota</taxon>
        <taxon>Alphaproteobacteria</taxon>
        <taxon>Hyphomicrobiales</taxon>
        <taxon>Hyphomicrobiaceae</taxon>
        <taxon>Hyphomicrobium</taxon>
    </lineage>
</organism>
<dbReference type="PANTHER" id="PTHR12544">
    <property type="entry name" value="GLUTAMINASE"/>
    <property type="match status" value="1"/>
</dbReference>
<dbReference type="InterPro" id="IPR015868">
    <property type="entry name" value="Glutaminase"/>
</dbReference>
<dbReference type="NCBIfam" id="TIGR03814">
    <property type="entry name" value="Gln_ase"/>
    <property type="match status" value="1"/>
</dbReference>
<dbReference type="EMBL" id="FPCH01000001">
    <property type="protein sequence ID" value="SFV29466.1"/>
    <property type="molecule type" value="Genomic_DNA"/>
</dbReference>
<feature type="binding site" evidence="6">
    <location>
        <position position="217"/>
    </location>
    <ligand>
        <name>substrate</name>
    </ligand>
</feature>
<dbReference type="GO" id="GO:0006537">
    <property type="term" value="P:glutamate biosynthetic process"/>
    <property type="evidence" value="ECO:0007669"/>
    <property type="project" value="TreeGrafter"/>
</dbReference>
<dbReference type="HAMAP" id="MF_00313">
    <property type="entry name" value="Glutaminase"/>
    <property type="match status" value="1"/>
</dbReference>
<keyword evidence="6" id="KW-0007">Acetylation</keyword>
<dbReference type="Gene3D" id="3.40.710.10">
    <property type="entry name" value="DD-peptidase/beta-lactamase superfamily"/>
    <property type="match status" value="1"/>
</dbReference>
<evidence type="ECO:0000256" key="5">
    <source>
        <dbReference type="ARBA" id="ARBA00049534"/>
    </source>
</evidence>
<comment type="subunit">
    <text evidence="2 6">Homotetramer.</text>
</comment>
<keyword evidence="8" id="KW-1185">Reference proteome</keyword>
<feature type="binding site" evidence="6">
    <location>
        <position position="186"/>
    </location>
    <ligand>
        <name>substrate</name>
    </ligand>
</feature>
<dbReference type="PANTHER" id="PTHR12544:SF29">
    <property type="entry name" value="GLUTAMINASE"/>
    <property type="match status" value="1"/>
</dbReference>
<feature type="binding site" evidence="6">
    <location>
        <position position="91"/>
    </location>
    <ligand>
        <name>substrate</name>
    </ligand>
</feature>
<name>A0A1I7N4E3_9HYPH</name>
<dbReference type="EC" id="3.5.1.2" evidence="3 6"/>
<comment type="similarity">
    <text evidence="1 6">Belongs to the glutaminase family.</text>
</comment>
<protein>
    <recommendedName>
        <fullName evidence="3 6">Glutaminase</fullName>
        <ecNumber evidence="3 6">3.5.1.2</ecNumber>
    </recommendedName>
</protein>
<feature type="binding site" evidence="6">
    <location>
        <position position="193"/>
    </location>
    <ligand>
        <name>substrate</name>
    </ligand>
</feature>
<dbReference type="FunFam" id="3.40.710.10:FF:000005">
    <property type="entry name" value="Glutaminase"/>
    <property type="match status" value="1"/>
</dbReference>
<accession>A0A1I7N4E3</accession>
<evidence type="ECO:0000256" key="4">
    <source>
        <dbReference type="ARBA" id="ARBA00022801"/>
    </source>
</evidence>
<dbReference type="SUPFAM" id="SSF56601">
    <property type="entry name" value="beta-lactamase/transpeptidase-like"/>
    <property type="match status" value="1"/>
</dbReference>
<dbReference type="GO" id="GO:0006543">
    <property type="term" value="P:L-glutamine catabolic process"/>
    <property type="evidence" value="ECO:0007669"/>
    <property type="project" value="TreeGrafter"/>
</dbReference>
<dbReference type="GO" id="GO:0004359">
    <property type="term" value="F:glutaminase activity"/>
    <property type="evidence" value="ECO:0007669"/>
    <property type="project" value="UniProtKB-UniRule"/>
</dbReference>
<gene>
    <name evidence="6" type="primary">glsA</name>
    <name evidence="7" type="ORF">SAMN04488557_1258</name>
</gene>
<dbReference type="Pfam" id="PF04960">
    <property type="entry name" value="Glutaminase"/>
    <property type="match status" value="1"/>
</dbReference>
<reference evidence="8" key="1">
    <citation type="submission" date="2016-10" db="EMBL/GenBank/DDBJ databases">
        <authorList>
            <person name="Varghese N."/>
            <person name="Submissions S."/>
        </authorList>
    </citation>
    <scope>NUCLEOTIDE SEQUENCE [LARGE SCALE GENOMIC DNA]</scope>
    <source>
        <strain evidence="8">DSM 1565</strain>
    </source>
</reference>
<dbReference type="Proteomes" id="UP000199423">
    <property type="component" value="Unassembled WGS sequence"/>
</dbReference>
<evidence type="ECO:0000256" key="2">
    <source>
        <dbReference type="ARBA" id="ARBA00011881"/>
    </source>
</evidence>
<feature type="binding site" evidence="6">
    <location>
        <position position="141"/>
    </location>
    <ligand>
        <name>substrate</name>
    </ligand>
</feature>
<feature type="binding site" evidence="6">
    <location>
        <position position="287"/>
    </location>
    <ligand>
        <name>substrate</name>
    </ligand>
</feature>
<evidence type="ECO:0000313" key="7">
    <source>
        <dbReference type="EMBL" id="SFV29466.1"/>
    </source>
</evidence>
<keyword evidence="4 6" id="KW-0378">Hydrolase</keyword>